<protein>
    <submittedName>
        <fullName evidence="11">ABC-type siderophore export system, fused ATPase and permease components</fullName>
    </submittedName>
</protein>
<dbReference type="GO" id="GO:0016887">
    <property type="term" value="F:ATP hydrolysis activity"/>
    <property type="evidence" value="ECO:0007669"/>
    <property type="project" value="InterPro"/>
</dbReference>
<dbReference type="PROSITE" id="PS50929">
    <property type="entry name" value="ABC_TM1F"/>
    <property type="match status" value="1"/>
</dbReference>
<dbReference type="SMART" id="SM00382">
    <property type="entry name" value="AAA"/>
    <property type="match status" value="1"/>
</dbReference>
<keyword evidence="3 8" id="KW-0812">Transmembrane</keyword>
<feature type="transmembrane region" description="Helical" evidence="8">
    <location>
        <begin position="12"/>
        <end position="35"/>
    </location>
</feature>
<evidence type="ECO:0000256" key="5">
    <source>
        <dbReference type="ARBA" id="ARBA00022840"/>
    </source>
</evidence>
<accession>A0A6J4LPW2</accession>
<dbReference type="AlphaFoldDB" id="A0A6J4LPW2"/>
<proteinExistence type="predicted"/>
<dbReference type="InterPro" id="IPR003439">
    <property type="entry name" value="ABC_transporter-like_ATP-bd"/>
</dbReference>
<feature type="transmembrane region" description="Helical" evidence="8">
    <location>
        <begin position="47"/>
        <end position="66"/>
    </location>
</feature>
<feature type="transmembrane region" description="Helical" evidence="8">
    <location>
        <begin position="267"/>
        <end position="290"/>
    </location>
</feature>
<dbReference type="InterPro" id="IPR036640">
    <property type="entry name" value="ABC1_TM_sf"/>
</dbReference>
<dbReference type="EMBL" id="CADCTQ010000655">
    <property type="protein sequence ID" value="CAA9339418.1"/>
    <property type="molecule type" value="Genomic_DNA"/>
</dbReference>
<evidence type="ECO:0000256" key="1">
    <source>
        <dbReference type="ARBA" id="ARBA00004651"/>
    </source>
</evidence>
<dbReference type="PANTHER" id="PTHR43553">
    <property type="entry name" value="HEAVY METAL TRANSPORTER"/>
    <property type="match status" value="1"/>
</dbReference>
<dbReference type="PANTHER" id="PTHR43553:SF11">
    <property type="entry name" value="ABC TRANSPORTER ATP-BINDING_PERMEASE PROTEIN YOJI"/>
    <property type="match status" value="1"/>
</dbReference>
<dbReference type="SUPFAM" id="SSF52540">
    <property type="entry name" value="P-loop containing nucleoside triphosphate hydrolases"/>
    <property type="match status" value="1"/>
</dbReference>
<feature type="transmembrane region" description="Helical" evidence="8">
    <location>
        <begin position="149"/>
        <end position="167"/>
    </location>
</feature>
<dbReference type="GO" id="GO:1904680">
    <property type="term" value="F:peptide transmembrane transporter activity"/>
    <property type="evidence" value="ECO:0007669"/>
    <property type="project" value="InterPro"/>
</dbReference>
<dbReference type="InterPro" id="IPR011527">
    <property type="entry name" value="ABC1_TM_dom"/>
</dbReference>
<dbReference type="GO" id="GO:0015833">
    <property type="term" value="P:peptide transport"/>
    <property type="evidence" value="ECO:0007669"/>
    <property type="project" value="InterPro"/>
</dbReference>
<organism evidence="11">
    <name type="scientific">uncultured Cytophagales bacterium</name>
    <dbReference type="NCBI Taxonomy" id="158755"/>
    <lineage>
        <taxon>Bacteria</taxon>
        <taxon>Pseudomonadati</taxon>
        <taxon>Bacteroidota</taxon>
        <taxon>Sphingobacteriia</taxon>
        <taxon>Sphingobacteriales</taxon>
        <taxon>environmental samples</taxon>
    </lineage>
</organism>
<feature type="domain" description="ABC transporter" evidence="9">
    <location>
        <begin position="329"/>
        <end position="554"/>
    </location>
</feature>
<dbReference type="GO" id="GO:0043190">
    <property type="term" value="C:ATP-binding cassette (ABC) transporter complex"/>
    <property type="evidence" value="ECO:0007669"/>
    <property type="project" value="TreeGrafter"/>
</dbReference>
<evidence type="ECO:0000256" key="2">
    <source>
        <dbReference type="ARBA" id="ARBA00022448"/>
    </source>
</evidence>
<dbReference type="GO" id="GO:0005524">
    <property type="term" value="F:ATP binding"/>
    <property type="evidence" value="ECO:0007669"/>
    <property type="project" value="UniProtKB-KW"/>
</dbReference>
<keyword evidence="6 8" id="KW-1133">Transmembrane helix</keyword>
<sequence>MTILRFLSGKGKFFFLIIALGILNSALYSSILILINDNIRAEKEFTWLNGYEWAAFIVLLVVSFACRRYFQGTLITFANDMLFDFELSILQKIRFATYETFQKLGVQKVYTAIGDAKVLSQIPRFFVDSTNAMIVILCGLVYLCWTSPVTALITMLVTSVLVIYYFLRNRAIARDLNLLRDLENDYYRYLQDLLHGFKEIKMSMRRNENLFTRFLRKNRMGAKHLEISTSVRYMNNELFGSYSWYIILGVIVFLLPGIYPVNLAQTTTFVIVILYLMSPISMIMNAFPFLTRANISLERMENFEKEMNSYLGKSDGYGELMPEEAITSIRFENITYSYHDERLKRKFTLGPINLTIQRGETVFVVGENGSGKSTFMLLLAGLIQPEGGHIYVNECPVLPQNYPSYSDKLSAIFTDAYLFNEHYDDFNINAQAGPWREYLEMLRMTDVVRFDDETQRATSKLSKGQQKRLMMMYALMENKQVFLLDEWAAEQDPAFRAYFYRQLLPLLKSMGKTVVAVTHDDHYFEYADRVVTFHDGYIAKDVYARQSTLVATEG</sequence>
<gene>
    <name evidence="11" type="ORF">AVDCRST_MAG56-8249</name>
</gene>
<evidence type="ECO:0000259" key="9">
    <source>
        <dbReference type="PROSITE" id="PS50893"/>
    </source>
</evidence>
<keyword evidence="2" id="KW-0813">Transport</keyword>
<comment type="subcellular location">
    <subcellularLocation>
        <location evidence="1">Cell membrane</location>
        <topology evidence="1">Multi-pass membrane protein</topology>
    </subcellularLocation>
</comment>
<dbReference type="InterPro" id="IPR003593">
    <property type="entry name" value="AAA+_ATPase"/>
</dbReference>
<evidence type="ECO:0000259" key="10">
    <source>
        <dbReference type="PROSITE" id="PS50929"/>
    </source>
</evidence>
<dbReference type="Gene3D" id="3.40.50.300">
    <property type="entry name" value="P-loop containing nucleotide triphosphate hydrolases"/>
    <property type="match status" value="1"/>
</dbReference>
<keyword evidence="7 8" id="KW-0472">Membrane</keyword>
<keyword evidence="4" id="KW-0547">Nucleotide-binding</keyword>
<evidence type="ECO:0000313" key="11">
    <source>
        <dbReference type="EMBL" id="CAA9339418.1"/>
    </source>
</evidence>
<dbReference type="GO" id="GO:0140359">
    <property type="term" value="F:ABC-type transporter activity"/>
    <property type="evidence" value="ECO:0007669"/>
    <property type="project" value="InterPro"/>
</dbReference>
<evidence type="ECO:0000256" key="8">
    <source>
        <dbReference type="SAM" id="Phobius"/>
    </source>
</evidence>
<dbReference type="Pfam" id="PF00005">
    <property type="entry name" value="ABC_tran"/>
    <property type="match status" value="1"/>
</dbReference>
<dbReference type="SUPFAM" id="SSF90123">
    <property type="entry name" value="ABC transporter transmembrane region"/>
    <property type="match status" value="1"/>
</dbReference>
<evidence type="ECO:0000256" key="4">
    <source>
        <dbReference type="ARBA" id="ARBA00022741"/>
    </source>
</evidence>
<dbReference type="NCBIfam" id="TIGR01194">
    <property type="entry name" value="cyc_pep_trnsptr"/>
    <property type="match status" value="1"/>
</dbReference>
<reference evidence="11" key="1">
    <citation type="submission" date="2020-02" db="EMBL/GenBank/DDBJ databases">
        <authorList>
            <person name="Meier V. D."/>
        </authorList>
    </citation>
    <scope>NUCLEOTIDE SEQUENCE</scope>
    <source>
        <strain evidence="11">AVDCRST_MAG56</strain>
    </source>
</reference>
<evidence type="ECO:0000256" key="3">
    <source>
        <dbReference type="ARBA" id="ARBA00022692"/>
    </source>
</evidence>
<evidence type="ECO:0000256" key="7">
    <source>
        <dbReference type="ARBA" id="ARBA00023136"/>
    </source>
</evidence>
<feature type="transmembrane region" description="Helical" evidence="8">
    <location>
        <begin position="242"/>
        <end position="261"/>
    </location>
</feature>
<dbReference type="InterPro" id="IPR005898">
    <property type="entry name" value="Cyc_pep_transpt_SyrD/YojI"/>
</dbReference>
<dbReference type="PROSITE" id="PS50893">
    <property type="entry name" value="ABC_TRANSPORTER_2"/>
    <property type="match status" value="1"/>
</dbReference>
<dbReference type="InterPro" id="IPR027417">
    <property type="entry name" value="P-loop_NTPase"/>
</dbReference>
<dbReference type="Gene3D" id="1.20.1560.10">
    <property type="entry name" value="ABC transporter type 1, transmembrane domain"/>
    <property type="match status" value="1"/>
</dbReference>
<feature type="domain" description="ABC transmembrane type-1" evidence="10">
    <location>
        <begin position="54"/>
        <end position="292"/>
    </location>
</feature>
<evidence type="ECO:0000256" key="6">
    <source>
        <dbReference type="ARBA" id="ARBA00022989"/>
    </source>
</evidence>
<name>A0A6J4LPW2_9SPHI</name>
<keyword evidence="5" id="KW-0067">ATP-binding</keyword>
<dbReference type="InterPro" id="IPR050095">
    <property type="entry name" value="ECF_ABC_transporter_ATP-bd"/>
</dbReference>